<keyword evidence="8" id="KW-1185">Reference proteome</keyword>
<keyword evidence="1" id="KW-0004">4Fe-4S</keyword>
<evidence type="ECO:0000256" key="5">
    <source>
        <dbReference type="ARBA" id="ARBA00023014"/>
    </source>
</evidence>
<dbReference type="InterPro" id="IPR036188">
    <property type="entry name" value="FAD/NAD-bd_sf"/>
</dbReference>
<evidence type="ECO:0000256" key="4">
    <source>
        <dbReference type="ARBA" id="ARBA00023004"/>
    </source>
</evidence>
<keyword evidence="2" id="KW-0479">Metal-binding</keyword>
<keyword evidence="3" id="KW-0560">Oxidoreductase</keyword>
<dbReference type="PROSITE" id="PS51257">
    <property type="entry name" value="PROKAR_LIPOPROTEIN"/>
    <property type="match status" value="1"/>
</dbReference>
<dbReference type="Gene3D" id="3.50.50.60">
    <property type="entry name" value="FAD/NAD(P)-binding domain"/>
    <property type="match status" value="1"/>
</dbReference>
<evidence type="ECO:0000256" key="3">
    <source>
        <dbReference type="ARBA" id="ARBA00023002"/>
    </source>
</evidence>
<evidence type="ECO:0000313" key="7">
    <source>
        <dbReference type="EMBL" id="MDO7905633.1"/>
    </source>
</evidence>
<keyword evidence="6" id="KW-0732">Signal</keyword>
<comment type="caution">
    <text evidence="7">The sequence shown here is derived from an EMBL/GenBank/DDBJ whole genome shotgun (WGS) entry which is preliminary data.</text>
</comment>
<organism evidence="7 8">
    <name type="scientific">Paenibacillus lacisoli</name>
    <dbReference type="NCBI Taxonomy" id="3064525"/>
    <lineage>
        <taxon>Bacteria</taxon>
        <taxon>Bacillati</taxon>
        <taxon>Bacillota</taxon>
        <taxon>Bacilli</taxon>
        <taxon>Bacillales</taxon>
        <taxon>Paenibacillaceae</taxon>
        <taxon>Paenibacillus</taxon>
    </lineage>
</organism>
<evidence type="ECO:0000313" key="8">
    <source>
        <dbReference type="Proteomes" id="UP001240171"/>
    </source>
</evidence>
<evidence type="ECO:0000256" key="6">
    <source>
        <dbReference type="SAM" id="SignalP"/>
    </source>
</evidence>
<dbReference type="EMBL" id="JAUQTB010000002">
    <property type="protein sequence ID" value="MDO7905633.1"/>
    <property type="molecule type" value="Genomic_DNA"/>
</dbReference>
<dbReference type="RefSeq" id="WP_305022837.1">
    <property type="nucleotide sequence ID" value="NZ_JAUQTB010000002.1"/>
</dbReference>
<feature type="signal peptide" evidence="6">
    <location>
        <begin position="1"/>
        <end position="30"/>
    </location>
</feature>
<proteinExistence type="predicted"/>
<dbReference type="Proteomes" id="UP001240171">
    <property type="component" value="Unassembled WGS sequence"/>
</dbReference>
<dbReference type="PANTHER" id="PTHR43498:SF1">
    <property type="entry name" value="COB--COM HETERODISULFIDE REDUCTASE IRON-SULFUR SUBUNIT A"/>
    <property type="match status" value="1"/>
</dbReference>
<accession>A0ABT9CAR0</accession>
<protein>
    <submittedName>
        <fullName evidence="7">FAD-dependent oxidoreductase</fullName>
    </submittedName>
</protein>
<name>A0ABT9CAR0_9BACL</name>
<keyword evidence="5" id="KW-0411">Iron-sulfur</keyword>
<dbReference type="PANTHER" id="PTHR43498">
    <property type="entry name" value="FERREDOXIN:COB-COM HETERODISULFIDE REDUCTASE SUBUNIT A"/>
    <property type="match status" value="1"/>
</dbReference>
<dbReference type="SUPFAM" id="SSF51905">
    <property type="entry name" value="FAD/NAD(P)-binding domain"/>
    <property type="match status" value="1"/>
</dbReference>
<evidence type="ECO:0000256" key="2">
    <source>
        <dbReference type="ARBA" id="ARBA00022723"/>
    </source>
</evidence>
<evidence type="ECO:0000256" key="1">
    <source>
        <dbReference type="ARBA" id="ARBA00022485"/>
    </source>
</evidence>
<reference evidence="7 8" key="1">
    <citation type="submission" date="2023-07" db="EMBL/GenBank/DDBJ databases">
        <title>Paenibacillus sp. JX-17 nov. isolated from soil.</title>
        <authorList>
            <person name="Wan Y."/>
            <person name="Liu B."/>
        </authorList>
    </citation>
    <scope>NUCLEOTIDE SEQUENCE [LARGE SCALE GENOMIC DNA]</scope>
    <source>
        <strain evidence="7 8">JX-17</strain>
    </source>
</reference>
<gene>
    <name evidence="7" type="ORF">Q5741_04305</name>
</gene>
<dbReference type="Pfam" id="PF12831">
    <property type="entry name" value="FAD_oxidored"/>
    <property type="match status" value="1"/>
</dbReference>
<keyword evidence="4" id="KW-0408">Iron</keyword>
<feature type="chain" id="PRO_5046313571" evidence="6">
    <location>
        <begin position="31"/>
        <end position="657"/>
    </location>
</feature>
<dbReference type="InterPro" id="IPR039650">
    <property type="entry name" value="HdrA-like"/>
</dbReference>
<sequence length="657" mass="72546">MFKNKNKVFTRKRNILAAAAVILCSGAAAACFLYFQPDHHDEPSPALLPTVKLQTPVEQVKPEYDVVVIGTDPEGVAAAVSAARNNLKTLLIEPRRDRTVLGGLMTEGWLNTLDMNYDHSKPGHRVLNKGLFSEWYKRLDGDSFDVNQAANAFYQLVQKEPNLSLVMNVKAVSPVVVREEGDRKGKRVSGVKLTGLNGGVRHIQAKEVIDAEQDADFAYQAGVGFTYGKEDLGYNHQAMAPTLVFQLTNVTPDVWHKLRSRLNKDGDAGTGANNNSAWGLKDMKDYKPNQPLRLKVRGFNIGREMGNKVLVNSLLMFVDPFNPVSVKNGRASAQKELPLILADLKQKYPEFADVQLGEVAPELYVRETRHMKGLYRLNITDLLENRDQWDRIALGSYPADNQSTGPGDAGHVTLAPVKYAIPFRSLVPAQMDGLLVVGRSASYDSLAHSSARIIPVGMAEGQAAGIAAGIAIHSDMTFRELARSKEKIEKIQQLANKQGMDLKSFTVKEQDYMKDEQYAGLKLAVRLGIAIGGYRNDALEDSYSKPTTGIHFINYLRAVMRQYPASLAIKDPAVFKTMEVKYGQKPITLQDAADILAAGEGAVLSKPMALYWLEQRGTMTIETLNTLKNKNELTESDAYMLVKDLVERKHGAISEGL</sequence>